<protein>
    <recommendedName>
        <fullName evidence="5">FAS1 domain-containing protein</fullName>
    </recommendedName>
</protein>
<dbReference type="InParanoid" id="A0A7J7DII9"/>
<dbReference type="InterPro" id="IPR036378">
    <property type="entry name" value="FAS1_dom_sf"/>
</dbReference>
<keyword evidence="2" id="KW-0732">Signal</keyword>
<dbReference type="SUPFAM" id="SSF82153">
    <property type="entry name" value="FAS1 domain"/>
    <property type="match status" value="1"/>
</dbReference>
<dbReference type="FunCoup" id="A0A7J7DII9">
    <property type="interactions" value="1"/>
</dbReference>
<feature type="compositionally biased region" description="Polar residues" evidence="1">
    <location>
        <begin position="178"/>
        <end position="187"/>
    </location>
</feature>
<evidence type="ECO:0000256" key="1">
    <source>
        <dbReference type="SAM" id="MobiDB-lite"/>
    </source>
</evidence>
<evidence type="ECO:0000256" key="2">
    <source>
        <dbReference type="SAM" id="SignalP"/>
    </source>
</evidence>
<gene>
    <name evidence="3" type="ORF">HS088_TW06G00322</name>
</gene>
<feature type="chain" id="PRO_5029879004" description="FAS1 domain-containing protein" evidence="2">
    <location>
        <begin position="19"/>
        <end position="199"/>
    </location>
</feature>
<dbReference type="AlphaFoldDB" id="A0A7J7DII9"/>
<dbReference type="EMBL" id="JAAARO010000006">
    <property type="protein sequence ID" value="KAF5746157.1"/>
    <property type="molecule type" value="Genomic_DNA"/>
</dbReference>
<evidence type="ECO:0008006" key="5">
    <source>
        <dbReference type="Google" id="ProtNLM"/>
    </source>
</evidence>
<accession>A0A7J7DII9</accession>
<reference evidence="3 4" key="1">
    <citation type="journal article" date="2020" name="Nat. Commun.">
        <title>Genome of Tripterygium wilfordii and identification of cytochrome P450 involved in triptolide biosynthesis.</title>
        <authorList>
            <person name="Tu L."/>
            <person name="Su P."/>
            <person name="Zhang Z."/>
            <person name="Gao L."/>
            <person name="Wang J."/>
            <person name="Hu T."/>
            <person name="Zhou J."/>
            <person name="Zhang Y."/>
            <person name="Zhao Y."/>
            <person name="Liu Y."/>
            <person name="Song Y."/>
            <person name="Tong Y."/>
            <person name="Lu Y."/>
            <person name="Yang J."/>
            <person name="Xu C."/>
            <person name="Jia M."/>
            <person name="Peters R.J."/>
            <person name="Huang L."/>
            <person name="Gao W."/>
        </authorList>
    </citation>
    <scope>NUCLEOTIDE SEQUENCE [LARGE SCALE GENOMIC DNA]</scope>
    <source>
        <strain evidence="4">cv. XIE 37</strain>
        <tissue evidence="3">Leaf</tissue>
    </source>
</reference>
<proteinExistence type="predicted"/>
<sequence length="199" mass="22018">MAALRLFILLSIVAIAKSQPPNPINQTDLQIAMSDMRTWSYHGFVILLKILNGSLHDREITFLMPSDEELSKVALSLDHLQDYILSHSIPSALLLSHLLHFPNGTLVPSGVTNRMLSIENGGRSSLFFNNARLVTPNVCINSLIKCHGISTSITFDNSATTAVPLHRSLPTPRLFDSTKTLSRTKSSPAIHRKRTPTRL</sequence>
<name>A0A7J7DII9_TRIWF</name>
<dbReference type="PANTHER" id="PTHR36069:SF4">
    <property type="entry name" value="FASCICLIN-LIKE ARABINOGALACTAN FAMILY PROTEIN"/>
    <property type="match status" value="1"/>
</dbReference>
<evidence type="ECO:0000313" key="4">
    <source>
        <dbReference type="Proteomes" id="UP000593562"/>
    </source>
</evidence>
<dbReference type="Proteomes" id="UP000593562">
    <property type="component" value="Unassembled WGS sequence"/>
</dbReference>
<dbReference type="PANTHER" id="PTHR36069">
    <property type="entry name" value="EXPRESSED PROTEIN-RELATED"/>
    <property type="match status" value="1"/>
</dbReference>
<feature type="region of interest" description="Disordered" evidence="1">
    <location>
        <begin position="178"/>
        <end position="199"/>
    </location>
</feature>
<comment type="caution">
    <text evidence="3">The sequence shown here is derived from an EMBL/GenBank/DDBJ whole genome shotgun (WGS) entry which is preliminary data.</text>
</comment>
<feature type="signal peptide" evidence="2">
    <location>
        <begin position="1"/>
        <end position="18"/>
    </location>
</feature>
<dbReference type="InterPro" id="IPR053339">
    <property type="entry name" value="FAS1_domain_protein"/>
</dbReference>
<evidence type="ECO:0000313" key="3">
    <source>
        <dbReference type="EMBL" id="KAF5746157.1"/>
    </source>
</evidence>
<organism evidence="3 4">
    <name type="scientific">Tripterygium wilfordii</name>
    <name type="common">Thunder God vine</name>
    <dbReference type="NCBI Taxonomy" id="458696"/>
    <lineage>
        <taxon>Eukaryota</taxon>
        <taxon>Viridiplantae</taxon>
        <taxon>Streptophyta</taxon>
        <taxon>Embryophyta</taxon>
        <taxon>Tracheophyta</taxon>
        <taxon>Spermatophyta</taxon>
        <taxon>Magnoliopsida</taxon>
        <taxon>eudicotyledons</taxon>
        <taxon>Gunneridae</taxon>
        <taxon>Pentapetalae</taxon>
        <taxon>rosids</taxon>
        <taxon>fabids</taxon>
        <taxon>Celastrales</taxon>
        <taxon>Celastraceae</taxon>
        <taxon>Tripterygium</taxon>
    </lineage>
</organism>
<keyword evidence="4" id="KW-1185">Reference proteome</keyword>
<feature type="compositionally biased region" description="Basic residues" evidence="1">
    <location>
        <begin position="190"/>
        <end position="199"/>
    </location>
</feature>